<feature type="compositionally biased region" description="Low complexity" evidence="1">
    <location>
        <begin position="465"/>
        <end position="479"/>
    </location>
</feature>
<feature type="region of interest" description="Disordered" evidence="1">
    <location>
        <begin position="1"/>
        <end position="45"/>
    </location>
</feature>
<feature type="compositionally biased region" description="Low complexity" evidence="1">
    <location>
        <begin position="407"/>
        <end position="420"/>
    </location>
</feature>
<feature type="transmembrane region" description="Helical" evidence="2">
    <location>
        <begin position="70"/>
        <end position="87"/>
    </location>
</feature>
<dbReference type="InterPro" id="IPR008930">
    <property type="entry name" value="Terpenoid_cyclase/PrenylTrfase"/>
</dbReference>
<evidence type="ECO:0000256" key="1">
    <source>
        <dbReference type="SAM" id="MobiDB-lite"/>
    </source>
</evidence>
<keyword evidence="2" id="KW-1133">Transmembrane helix</keyword>
<evidence type="ECO:0000313" key="3">
    <source>
        <dbReference type="EMBL" id="MBB3209509.1"/>
    </source>
</evidence>
<feature type="compositionally biased region" description="Basic and acidic residues" evidence="1">
    <location>
        <begin position="225"/>
        <end position="245"/>
    </location>
</feature>
<evidence type="ECO:0008006" key="5">
    <source>
        <dbReference type="Google" id="ProtNLM"/>
    </source>
</evidence>
<dbReference type="Gene3D" id="1.50.10.20">
    <property type="match status" value="1"/>
</dbReference>
<organism evidence="3 4">
    <name type="scientific">Aporhodopirellula rubra</name>
    <dbReference type="NCBI Taxonomy" id="980271"/>
    <lineage>
        <taxon>Bacteria</taxon>
        <taxon>Pseudomonadati</taxon>
        <taxon>Planctomycetota</taxon>
        <taxon>Planctomycetia</taxon>
        <taxon>Pirellulales</taxon>
        <taxon>Pirellulaceae</taxon>
        <taxon>Aporhodopirellula</taxon>
    </lineage>
</organism>
<dbReference type="Proteomes" id="UP000536179">
    <property type="component" value="Unassembled WGS sequence"/>
</dbReference>
<proteinExistence type="predicted"/>
<dbReference type="EMBL" id="JACHXU010000024">
    <property type="protein sequence ID" value="MBB3209509.1"/>
    <property type="molecule type" value="Genomic_DNA"/>
</dbReference>
<evidence type="ECO:0000313" key="4">
    <source>
        <dbReference type="Proteomes" id="UP000536179"/>
    </source>
</evidence>
<feature type="transmembrane region" description="Helical" evidence="2">
    <location>
        <begin position="132"/>
        <end position="156"/>
    </location>
</feature>
<dbReference type="AlphaFoldDB" id="A0A7W5E493"/>
<comment type="caution">
    <text evidence="3">The sequence shown here is derived from an EMBL/GenBank/DDBJ whole genome shotgun (WGS) entry which is preliminary data.</text>
</comment>
<evidence type="ECO:0000256" key="2">
    <source>
        <dbReference type="SAM" id="Phobius"/>
    </source>
</evidence>
<gene>
    <name evidence="3" type="ORF">FHS27_005349</name>
</gene>
<feature type="transmembrane region" description="Helical" evidence="2">
    <location>
        <begin position="99"/>
        <end position="120"/>
    </location>
</feature>
<accession>A0A7W5E493</accession>
<keyword evidence="2" id="KW-0812">Transmembrane</keyword>
<dbReference type="CDD" id="cd00688">
    <property type="entry name" value="ISOPREN_C2_like"/>
    <property type="match status" value="1"/>
</dbReference>
<keyword evidence="4" id="KW-1185">Reference proteome</keyword>
<protein>
    <recommendedName>
        <fullName evidence="5">Prenyltransferase and squalene oxidase repeat protein</fullName>
    </recommendedName>
</protein>
<keyword evidence="2" id="KW-0472">Membrane</keyword>
<dbReference type="SUPFAM" id="SSF48239">
    <property type="entry name" value="Terpenoid cyclases/Protein prenyltransferases"/>
    <property type="match status" value="1"/>
</dbReference>
<feature type="region of interest" description="Disordered" evidence="1">
    <location>
        <begin position="391"/>
        <end position="528"/>
    </location>
</feature>
<name>A0A7W5E493_9BACT</name>
<feature type="compositionally biased region" description="Low complexity" evidence="1">
    <location>
        <begin position="269"/>
        <end position="280"/>
    </location>
</feature>
<feature type="compositionally biased region" description="Basic and acidic residues" evidence="1">
    <location>
        <begin position="494"/>
        <end position="517"/>
    </location>
</feature>
<feature type="region of interest" description="Disordered" evidence="1">
    <location>
        <begin position="185"/>
        <end position="376"/>
    </location>
</feature>
<sequence length="961" mass="104792">MSSIDPKRPRKPTKASSQLPPGPPPPGGMASTGRIPFAQSPAAHSPPANPLFPIDEVDEEGVERMWPLDVGMAALGGLVLYMVWNYLSFEDTRILHNRMTYLIAVPLITIAISFVLHFIASQFVQKSIQVGFLFSTIVHLLLLILAVQLVIFPHYFPEAFAGAKPERSPIRKTVPEYLFQKPEETEAVTPDWSQPVDAETTSRVVPREERKLPPVARSAPQLEIPRPREKPKPAPRKFLMERPEPEASIPKPADAPSKLARRRMQRDTPAMPAQASPQAPTVETTPMPSAQVARAEKPTTPSRAERRRPSPTVSIAAAAPDLPRVEPLPSPTPAIRKLADAMPQVGTSGLSRQRSQRRRPDRAAPAGSAPAPPSVAIAKLDVTAERMIAPIDTPIERRSEAVGAQLSAAASDSSAPAVTSQIDESAGNLPQRSELASMAGLPQPTVEMQEFSRPRSTRRRGRSGQGQAAGDAPDAGAIAEMLADAQSESGDAGQKTDDAAERAMRNTEIERSARADDDGLPDLSTTADPMFDLAAPEGPAGLAKAFAEKAGVIPSTDPVEMASMDLSRDRRERREVGGPVTPAGMAIAAVEKFSRRVQRTNGGAAPAPAGMVGPATEEAIELGLAYLASLQNEDGSWSLQGHGEEVLLQSDTAATGMCLLAFQGAGYTHRQHQYASVVAKGLAFLIQNQKSNGDLYRLENAVSDQNVALYSHGIASLALCEAYGMTQDSELREPAQQCINYIEATQHRRRGGWRYTPQVSSDTSVTGWMMMAVKSGELSNLDVSPDVYKGIDRWLSLAKVSPTRRDLYVYNPYAPDTPQQAHGRRPSPTMTSVGILMRMYSGWSRENPDMQSAADYILASPPKIGTRRAPMRDTYYWYYATQVMFHMGGDYWKKWSGYLTPVLIDSQIKRGPEAGSWDPEYPVPDRWSPHGGRLYVSAMNLLNLEVYYRHLPIYEETAGED</sequence>
<reference evidence="3 4" key="1">
    <citation type="submission" date="2020-08" db="EMBL/GenBank/DDBJ databases">
        <title>Genomic Encyclopedia of Type Strains, Phase III (KMG-III): the genomes of soil and plant-associated and newly described type strains.</title>
        <authorList>
            <person name="Whitman W."/>
        </authorList>
    </citation>
    <scope>NUCLEOTIDE SEQUENCE [LARGE SCALE GENOMIC DNA]</scope>
    <source>
        <strain evidence="3 4">CECT 8075</strain>
    </source>
</reference>